<dbReference type="Gene3D" id="2.40.128.110">
    <property type="entry name" value="Lipid/polyisoprenoid-binding, YceI-like"/>
    <property type="match status" value="1"/>
</dbReference>
<dbReference type="PANTHER" id="PTHR34406:SF1">
    <property type="entry name" value="PROTEIN YCEI"/>
    <property type="match status" value="1"/>
</dbReference>
<dbReference type="RefSeq" id="WP_076499203.1">
    <property type="nucleotide sequence ID" value="NZ_FTOP01000003.1"/>
</dbReference>
<dbReference type="SUPFAM" id="SSF101874">
    <property type="entry name" value="YceI-like"/>
    <property type="match status" value="1"/>
</dbReference>
<dbReference type="Pfam" id="PF04264">
    <property type="entry name" value="YceI"/>
    <property type="match status" value="1"/>
</dbReference>
<dbReference type="PANTHER" id="PTHR34406">
    <property type="entry name" value="PROTEIN YCEI"/>
    <property type="match status" value="1"/>
</dbReference>
<keyword evidence="3" id="KW-1185">Reference proteome</keyword>
<organism evidence="2 3">
    <name type="scientific">Belliella pelovolcani</name>
    <dbReference type="NCBI Taxonomy" id="529505"/>
    <lineage>
        <taxon>Bacteria</taxon>
        <taxon>Pseudomonadati</taxon>
        <taxon>Bacteroidota</taxon>
        <taxon>Cytophagia</taxon>
        <taxon>Cytophagales</taxon>
        <taxon>Cyclobacteriaceae</taxon>
        <taxon>Belliella</taxon>
    </lineage>
</organism>
<dbReference type="STRING" id="529505.SAMN05421761_103245"/>
<dbReference type="AlphaFoldDB" id="A0A1N7LDC9"/>
<protein>
    <submittedName>
        <fullName evidence="2">Polyisoprenoid-binding protein YceI</fullName>
    </submittedName>
</protein>
<evidence type="ECO:0000259" key="1">
    <source>
        <dbReference type="SMART" id="SM00867"/>
    </source>
</evidence>
<dbReference type="SMART" id="SM00867">
    <property type="entry name" value="YceI"/>
    <property type="match status" value="1"/>
</dbReference>
<dbReference type="EMBL" id="FTOP01000003">
    <property type="protein sequence ID" value="SIS71838.1"/>
    <property type="molecule type" value="Genomic_DNA"/>
</dbReference>
<gene>
    <name evidence="2" type="ORF">SAMN05421761_103245</name>
</gene>
<dbReference type="OrthoDB" id="951410at2"/>
<dbReference type="InterPro" id="IPR007372">
    <property type="entry name" value="Lipid/polyisoprenoid-bd_YceI"/>
</dbReference>
<reference evidence="3" key="1">
    <citation type="submission" date="2017-01" db="EMBL/GenBank/DDBJ databases">
        <authorList>
            <person name="Varghese N."/>
            <person name="Submissions S."/>
        </authorList>
    </citation>
    <scope>NUCLEOTIDE SEQUENCE [LARGE SCALE GENOMIC DNA]</scope>
    <source>
        <strain evidence="3">DSM 46698</strain>
    </source>
</reference>
<dbReference type="Proteomes" id="UP000186026">
    <property type="component" value="Unassembled WGS sequence"/>
</dbReference>
<dbReference type="PROSITE" id="PS51257">
    <property type="entry name" value="PROKAR_LIPOPROTEIN"/>
    <property type="match status" value="1"/>
</dbReference>
<accession>A0A1N7LDC9</accession>
<evidence type="ECO:0000313" key="3">
    <source>
        <dbReference type="Proteomes" id="UP000186026"/>
    </source>
</evidence>
<dbReference type="InterPro" id="IPR036761">
    <property type="entry name" value="TTHA0802/YceI-like_sf"/>
</dbReference>
<feature type="domain" description="Lipid/polyisoprenoid-binding YceI-like" evidence="1">
    <location>
        <begin position="42"/>
        <end position="240"/>
    </location>
</feature>
<evidence type="ECO:0000313" key="2">
    <source>
        <dbReference type="EMBL" id="SIS71838.1"/>
    </source>
</evidence>
<name>A0A1N7LDC9_9BACT</name>
<proteinExistence type="predicted"/>
<sequence>MKLVQKTGLFIAAALIAVSCGKPGDTVEATDAVEVGEASGTTLTIDAATSKVDWRGYKPAGQHWGFIPVTTGELMVDGETITGGKFVFDITGLKIEDMEESNENYGKLWGHLQSADFFDAENHPEAMFEVTSIEVYGSSDEIEDKEEFKTDFTPKKDSELIEGTPTHWISGNLTMRGTSKNIKFPAIVSIADGTVSAQAGFNIDRTNWGLMYGDESTAVDKAKDQFIYNTVSVKFDIKAN</sequence>